<name>A0A835MIK4_9ROSI</name>
<evidence type="ECO:0000313" key="3">
    <source>
        <dbReference type="Proteomes" id="UP000657918"/>
    </source>
</evidence>
<feature type="region of interest" description="Disordered" evidence="1">
    <location>
        <begin position="23"/>
        <end position="59"/>
    </location>
</feature>
<gene>
    <name evidence="2" type="ORF">SADUNF_Sadunf16G0082700</name>
</gene>
<dbReference type="EMBL" id="JADGMS010000016">
    <property type="protein sequence ID" value="KAF9665059.1"/>
    <property type="molecule type" value="Genomic_DNA"/>
</dbReference>
<evidence type="ECO:0000256" key="1">
    <source>
        <dbReference type="SAM" id="MobiDB-lite"/>
    </source>
</evidence>
<protein>
    <submittedName>
        <fullName evidence="2">Uncharacterized protein</fullName>
    </submittedName>
</protein>
<sequence length="59" mass="6153">MSGNLPDVKGLGVLVIAMLRRASAKKGEEPTQGKPKEDGGQYNLGTGPVIIGTDKQPPH</sequence>
<proteinExistence type="predicted"/>
<dbReference type="Proteomes" id="UP000657918">
    <property type="component" value="Chromosome 16"/>
</dbReference>
<reference evidence="2 3" key="1">
    <citation type="submission" date="2020-10" db="EMBL/GenBank/DDBJ databases">
        <title>Plant Genome Project.</title>
        <authorList>
            <person name="Zhang R.-G."/>
        </authorList>
    </citation>
    <scope>NUCLEOTIDE SEQUENCE [LARGE SCALE GENOMIC DNA]</scope>
    <source>
        <strain evidence="2">FAFU-HL-1</strain>
        <tissue evidence="2">Leaf</tissue>
    </source>
</reference>
<dbReference type="AlphaFoldDB" id="A0A835MIK4"/>
<keyword evidence="3" id="KW-1185">Reference proteome</keyword>
<comment type="caution">
    <text evidence="2">The sequence shown here is derived from an EMBL/GenBank/DDBJ whole genome shotgun (WGS) entry which is preliminary data.</text>
</comment>
<organism evidence="2 3">
    <name type="scientific">Salix dunnii</name>
    <dbReference type="NCBI Taxonomy" id="1413687"/>
    <lineage>
        <taxon>Eukaryota</taxon>
        <taxon>Viridiplantae</taxon>
        <taxon>Streptophyta</taxon>
        <taxon>Embryophyta</taxon>
        <taxon>Tracheophyta</taxon>
        <taxon>Spermatophyta</taxon>
        <taxon>Magnoliopsida</taxon>
        <taxon>eudicotyledons</taxon>
        <taxon>Gunneridae</taxon>
        <taxon>Pentapetalae</taxon>
        <taxon>rosids</taxon>
        <taxon>fabids</taxon>
        <taxon>Malpighiales</taxon>
        <taxon>Salicaceae</taxon>
        <taxon>Saliceae</taxon>
        <taxon>Salix</taxon>
    </lineage>
</organism>
<evidence type="ECO:0000313" key="2">
    <source>
        <dbReference type="EMBL" id="KAF9665059.1"/>
    </source>
</evidence>
<accession>A0A835MIK4</accession>
<feature type="compositionally biased region" description="Basic and acidic residues" evidence="1">
    <location>
        <begin position="25"/>
        <end position="39"/>
    </location>
</feature>